<dbReference type="RefSeq" id="WP_166869912.1">
    <property type="nucleotide sequence ID" value="NZ_WHJH01000001.1"/>
</dbReference>
<dbReference type="Proteomes" id="UP000609726">
    <property type="component" value="Unassembled WGS sequence"/>
</dbReference>
<comment type="caution">
    <text evidence="1">The sequence shown here is derived from an EMBL/GenBank/DDBJ whole genome shotgun (WGS) entry which is preliminary data.</text>
</comment>
<protein>
    <submittedName>
        <fullName evidence="1">Uncharacterized protein</fullName>
    </submittedName>
</protein>
<gene>
    <name evidence="1" type="ORF">F2P45_00995</name>
</gene>
<evidence type="ECO:0000313" key="2">
    <source>
        <dbReference type="Proteomes" id="UP000609726"/>
    </source>
</evidence>
<organism evidence="1 2">
    <name type="scientific">Massilia mucilaginosa</name>
    <dbReference type="NCBI Taxonomy" id="2609282"/>
    <lineage>
        <taxon>Bacteria</taxon>
        <taxon>Pseudomonadati</taxon>
        <taxon>Pseudomonadota</taxon>
        <taxon>Betaproteobacteria</taxon>
        <taxon>Burkholderiales</taxon>
        <taxon>Oxalobacteraceae</taxon>
        <taxon>Telluria group</taxon>
        <taxon>Massilia</taxon>
    </lineage>
</organism>
<evidence type="ECO:0000313" key="1">
    <source>
        <dbReference type="EMBL" id="NHZ87616.1"/>
    </source>
</evidence>
<name>A0ABX0NLD1_9BURK</name>
<dbReference type="EMBL" id="WHJH01000001">
    <property type="protein sequence ID" value="NHZ87616.1"/>
    <property type="molecule type" value="Genomic_DNA"/>
</dbReference>
<sequence length="86" mass="9494">MTPVPTALPPPYSYAAITAHCAAQIAQFMAESRRKSGAEACYRRERAYGVYIGWRALVGGHPDQALFLRDDLRLEALLSYTPPCPP</sequence>
<proteinExistence type="predicted"/>
<accession>A0ABX0NLD1</accession>
<reference evidence="1 2" key="1">
    <citation type="submission" date="2019-10" db="EMBL/GenBank/DDBJ databases">
        <title>Taxonomy of Antarctic Massilia spp.: description of Massilia rubra sp. nov., Massilia aquatica sp. nov., Massilia mucilaginosa sp. nov., Massilia frigida sp. nov. isolated from streams, lakes and regoliths.</title>
        <authorList>
            <person name="Holochova P."/>
            <person name="Sedlacek I."/>
            <person name="Kralova S."/>
            <person name="Maslanova I."/>
            <person name="Busse H.-J."/>
            <person name="Stankova E."/>
            <person name="Vrbovska V."/>
            <person name="Kovarovic V."/>
            <person name="Bartak M."/>
            <person name="Svec P."/>
            <person name="Pantucek R."/>
        </authorList>
    </citation>
    <scope>NUCLEOTIDE SEQUENCE [LARGE SCALE GENOMIC DNA]</scope>
    <source>
        <strain evidence="1 2">CCM 8733</strain>
    </source>
</reference>
<keyword evidence="2" id="KW-1185">Reference proteome</keyword>